<keyword evidence="4" id="KW-1185">Reference proteome</keyword>
<dbReference type="AlphaFoldDB" id="A0A2S9Q3R0"/>
<evidence type="ECO:0000256" key="2">
    <source>
        <dbReference type="SAM" id="SignalP"/>
    </source>
</evidence>
<organism evidence="3 4">
    <name type="scientific">Labrys okinawensis</name>
    <dbReference type="NCBI Taxonomy" id="346911"/>
    <lineage>
        <taxon>Bacteria</taxon>
        <taxon>Pseudomonadati</taxon>
        <taxon>Pseudomonadota</taxon>
        <taxon>Alphaproteobacteria</taxon>
        <taxon>Hyphomicrobiales</taxon>
        <taxon>Xanthobacteraceae</taxon>
        <taxon>Labrys</taxon>
    </lineage>
</organism>
<feature type="region of interest" description="Disordered" evidence="1">
    <location>
        <begin position="21"/>
        <end position="203"/>
    </location>
</feature>
<evidence type="ECO:0000313" key="3">
    <source>
        <dbReference type="EMBL" id="PRH83992.1"/>
    </source>
</evidence>
<dbReference type="Proteomes" id="UP000237682">
    <property type="component" value="Unassembled WGS sequence"/>
</dbReference>
<feature type="compositionally biased region" description="Polar residues" evidence="1">
    <location>
        <begin position="181"/>
        <end position="191"/>
    </location>
</feature>
<feature type="compositionally biased region" description="Polar residues" evidence="1">
    <location>
        <begin position="57"/>
        <end position="67"/>
    </location>
</feature>
<proteinExistence type="predicted"/>
<dbReference type="InterPro" id="IPR009642">
    <property type="entry name" value="DUF1236"/>
</dbReference>
<accession>A0A2S9Q3R0</accession>
<reference evidence="3 4" key="1">
    <citation type="submission" date="2018-02" db="EMBL/GenBank/DDBJ databases">
        <title>Whole genome sequencing of endophytic bacterium.</title>
        <authorList>
            <person name="Eedara R."/>
            <person name="Podile A.R."/>
        </authorList>
    </citation>
    <scope>NUCLEOTIDE SEQUENCE [LARGE SCALE GENOMIC DNA]</scope>
    <source>
        <strain evidence="3 4">RP1T</strain>
    </source>
</reference>
<dbReference type="OrthoDB" id="102964at2"/>
<keyword evidence="2" id="KW-0732">Signal</keyword>
<dbReference type="Gene3D" id="3.10.450.160">
    <property type="entry name" value="inner membrane protein cigr"/>
    <property type="match status" value="1"/>
</dbReference>
<sequence length="384" mass="42003">MRTRLFVTVAAAAFSVALAAGPGFAQDEILPKRQQPQQGEAPAMQQEPANKMETPRKGSSQPQQELNADQPRKKPAAQPEGAADNPAGNTDQTRPAEPKQTDRAKCPAGEEGNCPPSKSRRTGAEQPQNKLKSKKTLDQAQPEGQPAQQKTLPADESAPQPAEQSQPEKKQPAPSNAGPITPTTKPSQQTGEARPDSTDVDVVGNLNVPKEKASRVRDMLFRSGERTNVDIDVNINVGRALPARVRPRPLPPDIVEIVPEYRSYEYVVVRDEIVIVEPRTRKVVEVIRKGRGPAHARAASNLRLTAAQRRLILDYARERRVVKVERSFDVQAGVSVPSDVELVPIPDTIVTEVPSIKSYEFIVDQNDDVVLVDPDSRAVIEVIQ</sequence>
<feature type="signal peptide" evidence="2">
    <location>
        <begin position="1"/>
        <end position="25"/>
    </location>
</feature>
<evidence type="ECO:0008006" key="5">
    <source>
        <dbReference type="Google" id="ProtNLM"/>
    </source>
</evidence>
<evidence type="ECO:0000313" key="4">
    <source>
        <dbReference type="Proteomes" id="UP000237682"/>
    </source>
</evidence>
<feature type="chain" id="PRO_5015618643" description="DUF1236 domain-containing protein" evidence="2">
    <location>
        <begin position="26"/>
        <end position="384"/>
    </location>
</feature>
<comment type="caution">
    <text evidence="3">The sequence shown here is derived from an EMBL/GenBank/DDBJ whole genome shotgun (WGS) entry which is preliminary data.</text>
</comment>
<dbReference type="EMBL" id="PUEJ01000017">
    <property type="protein sequence ID" value="PRH83992.1"/>
    <property type="molecule type" value="Genomic_DNA"/>
</dbReference>
<feature type="compositionally biased region" description="Basic and acidic residues" evidence="1">
    <location>
        <begin position="94"/>
        <end position="105"/>
    </location>
</feature>
<dbReference type="Pfam" id="PF06823">
    <property type="entry name" value="DUF1236"/>
    <property type="match status" value="2"/>
</dbReference>
<gene>
    <name evidence="3" type="ORF">C5L14_29460</name>
</gene>
<name>A0A2S9Q3R0_9HYPH</name>
<protein>
    <recommendedName>
        <fullName evidence="5">DUF1236 domain-containing protein</fullName>
    </recommendedName>
</protein>
<evidence type="ECO:0000256" key="1">
    <source>
        <dbReference type="SAM" id="MobiDB-lite"/>
    </source>
</evidence>